<dbReference type="RefSeq" id="WP_308985747.1">
    <property type="nucleotide sequence ID" value="NZ_JARXIC010000021.1"/>
</dbReference>
<dbReference type="Proteomes" id="UP001243717">
    <property type="component" value="Unassembled WGS sequence"/>
</dbReference>
<dbReference type="SUPFAM" id="SSF56059">
    <property type="entry name" value="Glutathione synthetase ATP-binding domain-like"/>
    <property type="match status" value="1"/>
</dbReference>
<accession>A0ABU1ANF5</accession>
<evidence type="ECO:0000259" key="2">
    <source>
        <dbReference type="PROSITE" id="PS50975"/>
    </source>
</evidence>
<protein>
    <recommendedName>
        <fullName evidence="2">ATP-grasp domain-containing protein</fullName>
    </recommendedName>
</protein>
<dbReference type="InterPro" id="IPR011761">
    <property type="entry name" value="ATP-grasp"/>
</dbReference>
<dbReference type="PROSITE" id="PS50975">
    <property type="entry name" value="ATP_GRASP"/>
    <property type="match status" value="1"/>
</dbReference>
<evidence type="ECO:0000256" key="1">
    <source>
        <dbReference type="PROSITE-ProRule" id="PRU00409"/>
    </source>
</evidence>
<organism evidence="3 4">
    <name type="scientific">Thalassobacterium sedimentorum</name>
    <dbReference type="NCBI Taxonomy" id="3041258"/>
    <lineage>
        <taxon>Bacteria</taxon>
        <taxon>Pseudomonadati</taxon>
        <taxon>Verrucomicrobiota</taxon>
        <taxon>Opitutia</taxon>
        <taxon>Puniceicoccales</taxon>
        <taxon>Coraliomargaritaceae</taxon>
        <taxon>Thalassobacterium</taxon>
    </lineage>
</organism>
<feature type="domain" description="ATP-grasp" evidence="2">
    <location>
        <begin position="124"/>
        <end position="316"/>
    </location>
</feature>
<keyword evidence="1" id="KW-0067">ATP-binding</keyword>
<evidence type="ECO:0000313" key="4">
    <source>
        <dbReference type="Proteomes" id="UP001243717"/>
    </source>
</evidence>
<evidence type="ECO:0000313" key="3">
    <source>
        <dbReference type="EMBL" id="MDQ8195291.1"/>
    </source>
</evidence>
<proteinExistence type="predicted"/>
<reference evidence="3 4" key="1">
    <citation type="submission" date="2023-04" db="EMBL/GenBank/DDBJ databases">
        <title>A novel bacteria isolated from coastal sediment.</title>
        <authorList>
            <person name="Liu X.-J."/>
            <person name="Du Z.-J."/>
        </authorList>
    </citation>
    <scope>NUCLEOTIDE SEQUENCE [LARGE SCALE GENOMIC DNA]</scope>
    <source>
        <strain evidence="3 4">SDUM461004</strain>
    </source>
</reference>
<dbReference type="PANTHER" id="PTHR21621">
    <property type="entry name" value="RIBOSOMAL PROTEIN S6 MODIFICATION PROTEIN"/>
    <property type="match status" value="1"/>
</dbReference>
<keyword evidence="4" id="KW-1185">Reference proteome</keyword>
<comment type="caution">
    <text evidence="3">The sequence shown here is derived from an EMBL/GenBank/DDBJ whole genome shotgun (WGS) entry which is preliminary data.</text>
</comment>
<dbReference type="Gene3D" id="3.30.470.20">
    <property type="entry name" value="ATP-grasp fold, B domain"/>
    <property type="match status" value="1"/>
</dbReference>
<dbReference type="PANTHER" id="PTHR21621:SF0">
    <property type="entry name" value="BETA-CITRYLGLUTAMATE SYNTHASE B-RELATED"/>
    <property type="match status" value="1"/>
</dbReference>
<keyword evidence="1" id="KW-0547">Nucleotide-binding</keyword>
<name>A0ABU1ANF5_9BACT</name>
<dbReference type="EMBL" id="JARXIC010000021">
    <property type="protein sequence ID" value="MDQ8195291.1"/>
    <property type="molecule type" value="Genomic_DNA"/>
</dbReference>
<sequence length="331" mass="37667">MILVLTNSLDATATYLVPILENAGIDVMRFDTDDLVPKLKGSYRSSAASLCWNNRQISPDDIEHVWYRRPDRLTSQFFGDSPEGNYARLEWTEFVECFLAHIPSSKWINHPARNVAASRKLHQLTIASKLGFITPDTLVTQDPQDLRDFFYQHGGQIIAKPMSTGYVERPGEESDTLIYTNRVHESQLDDLADLANCPTFFQQFIQKKSDVRITVVDREINAVEMLATDESGKQRCDIRRNNMVDVSYRPIALPPQVEKNIHQLMSHFQLRFGAIDMAITPNGNWVFFEINPNGQWAWLDLSAETAIAESFVKSFKTTTSKQSTVFSGLCH</sequence>
<gene>
    <name evidence="3" type="ORF">QEH59_12700</name>
</gene>